<dbReference type="Gene3D" id="2.60.40.380">
    <property type="entry name" value="Purple acid phosphatase-like, N-terminal"/>
    <property type="match status" value="1"/>
</dbReference>
<dbReference type="InterPro" id="IPR004843">
    <property type="entry name" value="Calcineurin-like_PHP"/>
</dbReference>
<dbReference type="RefSeq" id="WP_015332420.1">
    <property type="nucleotide sequence ID" value="NC_020054.1"/>
</dbReference>
<dbReference type="Pfam" id="PF16656">
    <property type="entry name" value="Pur_ac_phosph_N"/>
    <property type="match status" value="1"/>
</dbReference>
<dbReference type="InterPro" id="IPR015914">
    <property type="entry name" value="PAPs_N"/>
</dbReference>
<dbReference type="NCBIfam" id="TIGR04183">
    <property type="entry name" value="Por_Secre_tail"/>
    <property type="match status" value="1"/>
</dbReference>
<dbReference type="PANTHER" id="PTHR45867:SF3">
    <property type="entry name" value="ACID PHOSPHATASE TYPE 7"/>
    <property type="match status" value="1"/>
</dbReference>
<dbReference type="PATRIC" id="fig|1166018.3.peg.5088"/>
<dbReference type="HOGENOM" id="CLU_013387_2_3_10"/>
<feature type="domain" description="Purple acid phosphatase N-terminal" evidence="3">
    <location>
        <begin position="31"/>
        <end position="107"/>
    </location>
</feature>
<dbReference type="SUPFAM" id="SSF56300">
    <property type="entry name" value="Metallo-dependent phosphatases"/>
    <property type="match status" value="1"/>
</dbReference>
<dbReference type="Proteomes" id="UP000011058">
    <property type="component" value="Chromosome"/>
</dbReference>
<name>I0KB18_9BACT</name>
<dbReference type="AlphaFoldDB" id="I0KB18"/>
<dbReference type="Pfam" id="PF18962">
    <property type="entry name" value="Por_Secre_tail"/>
    <property type="match status" value="1"/>
</dbReference>
<reference evidence="5 6" key="1">
    <citation type="journal article" date="2012" name="J. Bacteriol.">
        <title>Genome Sequence of Fibrella aestuarina BUZ 2T, a Filamentous Marine Bacterium.</title>
        <authorList>
            <person name="Filippini M."/>
            <person name="Qi W."/>
            <person name="Blom J."/>
            <person name="Goesmann A."/>
            <person name="Smits T.H."/>
            <person name="Bagheri H.C."/>
        </authorList>
    </citation>
    <scope>NUCLEOTIDE SEQUENCE [LARGE SCALE GENOMIC DNA]</scope>
    <source>
        <strain evidence="6">BUZ 2T</strain>
    </source>
</reference>
<evidence type="ECO:0000259" key="2">
    <source>
        <dbReference type="Pfam" id="PF00149"/>
    </source>
</evidence>
<dbReference type="InterPro" id="IPR008963">
    <property type="entry name" value="Purple_acid_Pase-like_N"/>
</dbReference>
<dbReference type="KEGG" id="fae:FAES_3313"/>
<evidence type="ECO:0000313" key="6">
    <source>
        <dbReference type="Proteomes" id="UP000011058"/>
    </source>
</evidence>
<dbReference type="SUPFAM" id="SSF49363">
    <property type="entry name" value="Purple acid phosphatase, N-terminal domain"/>
    <property type="match status" value="1"/>
</dbReference>
<sequence length="776" mass="83949">MNATLRFALVVLFFVAPWWGVAQTIVRGPYLQNVTPTSIVVRWRTDQPTDSRVRFGDNLARQATDGQSTTEHVVTITGLQPATRYGYVVGTSATDLLTPDASYFFTTSPAPTSVAPVRLWVLGDFGTGSERQKQATESFVEASKTRRPDLWVWLGDNAYSSGTDNEYQRYVFDYYPTYLRNLPAVATPGNHDYHDDNNDFNVPYYALTSHPQRGEAGGVPSGSASYYSLDYGPVHLISLDSFGNEAGKHRIWDTTGTQIQWLKRDLAANKKPWTVIFFHHPPYTQGSRNADTEQDLILNRERLTPIFERYNVDLVLSGHSHVYERTYQIRGHRGLSTTFDKRTMAVDSSTGRYDGSANSCPILPAKGSVVYVVNGSGGANTGRAPNYPHKAMVYSYTDEGGSMLIDVAENRLDAQWVAPSGVKDRFTMVKNVNRRQTLAVEYGDTLALTASWTGASVPGNGQAATYTWSNGQTGRTIRTVNQSGTFRVTDGRGCLADEYAVQVGARPRLSVSLTSTGAVCAGGSLAVTTTIENTTKSAGQVELQLSDAAGNFTAPTVLGTFPLTKNQTVTLPATLSAGSGYRLRLVSRGLPYADVVASSSFALLKAATATVIGSASVVAGQPASVTLNLSGSSPWRGSFSDGTTFSATASPAVVAFPAPRPGSITLSSISNECGPGTVLNSNAVTVLLPTPTEPIIDDLLRVYPNPSNGDTWVEFLIDSPNPVQLRVLTVTGSEVSNQVLPNVTRNKKLNIRSNLTGIYLLQVVFNEQTKTYKIVR</sequence>
<proteinExistence type="predicted"/>
<dbReference type="PANTHER" id="PTHR45867">
    <property type="entry name" value="PURPLE ACID PHOSPHATASE"/>
    <property type="match status" value="1"/>
</dbReference>
<gene>
    <name evidence="5" type="primary">phoA</name>
    <name evidence="5" type="ORF">FAES_3313</name>
</gene>
<dbReference type="Pfam" id="PF00149">
    <property type="entry name" value="Metallophos"/>
    <property type="match status" value="1"/>
</dbReference>
<dbReference type="OrthoDB" id="9809781at2"/>
<evidence type="ECO:0000256" key="1">
    <source>
        <dbReference type="ARBA" id="ARBA00022729"/>
    </source>
</evidence>
<dbReference type="EMBL" id="HE796683">
    <property type="protein sequence ID" value="CCH01321.1"/>
    <property type="molecule type" value="Genomic_DNA"/>
</dbReference>
<organism evidence="5 6">
    <name type="scientific">Fibrella aestuarina BUZ 2</name>
    <dbReference type="NCBI Taxonomy" id="1166018"/>
    <lineage>
        <taxon>Bacteria</taxon>
        <taxon>Pseudomonadati</taxon>
        <taxon>Bacteroidota</taxon>
        <taxon>Cytophagia</taxon>
        <taxon>Cytophagales</taxon>
        <taxon>Spirosomataceae</taxon>
        <taxon>Fibrella</taxon>
    </lineage>
</organism>
<evidence type="ECO:0000259" key="4">
    <source>
        <dbReference type="Pfam" id="PF18962"/>
    </source>
</evidence>
<dbReference type="GO" id="GO:0046872">
    <property type="term" value="F:metal ion binding"/>
    <property type="evidence" value="ECO:0007669"/>
    <property type="project" value="InterPro"/>
</dbReference>
<dbReference type="GO" id="GO:0003993">
    <property type="term" value="F:acid phosphatase activity"/>
    <property type="evidence" value="ECO:0007669"/>
    <property type="project" value="InterPro"/>
</dbReference>
<dbReference type="eggNOG" id="COG1409">
    <property type="taxonomic scope" value="Bacteria"/>
</dbReference>
<dbReference type="STRING" id="1166018.FAES_3313"/>
<protein>
    <submittedName>
        <fullName evidence="5">Alkaline phosphatase APASE</fullName>
    </submittedName>
</protein>
<accession>I0KB18</accession>
<evidence type="ECO:0000313" key="5">
    <source>
        <dbReference type="EMBL" id="CCH01321.1"/>
    </source>
</evidence>
<keyword evidence="1" id="KW-0732">Signal</keyword>
<feature type="domain" description="Secretion system C-terminal sorting" evidence="4">
    <location>
        <begin position="702"/>
        <end position="775"/>
    </location>
</feature>
<dbReference type="InterPro" id="IPR029052">
    <property type="entry name" value="Metallo-depent_PP-like"/>
</dbReference>
<evidence type="ECO:0000259" key="3">
    <source>
        <dbReference type="Pfam" id="PF16656"/>
    </source>
</evidence>
<keyword evidence="6" id="KW-1185">Reference proteome</keyword>
<dbReference type="Gene3D" id="3.60.21.10">
    <property type="match status" value="1"/>
</dbReference>
<feature type="domain" description="Calcineurin-like phosphoesterase" evidence="2">
    <location>
        <begin position="118"/>
        <end position="323"/>
    </location>
</feature>
<dbReference type="InterPro" id="IPR026444">
    <property type="entry name" value="Secre_tail"/>
</dbReference>